<evidence type="ECO:0000313" key="2">
    <source>
        <dbReference type="EMBL" id="KDR61424.1"/>
    </source>
</evidence>
<evidence type="ECO:0000256" key="1">
    <source>
        <dbReference type="SAM" id="MobiDB-lite"/>
    </source>
</evidence>
<dbReference type="EMBL" id="JHDU01000029">
    <property type="protein sequence ID" value="KDR61424.1"/>
    <property type="molecule type" value="Genomic_DNA"/>
</dbReference>
<sequence>MAAGGEQAVEEGEVADAAVRRQVVEASRVVDQVVRAGEAGRVGGEGVAQVEADRGAGRAGAFAGPAEGGRRQVDGVDPVPLGGQEQGVAAGSAAQVEGIGR</sequence>
<reference evidence="2 3" key="1">
    <citation type="submission" date="2014-03" db="EMBL/GenBank/DDBJ databases">
        <title>Genome Sequence of Streptomyces wadayamensis A23 strain, an endophytic actinobacteria from Citrus reticulata.</title>
        <authorList>
            <person name="de Oliveira L.G."/>
            <person name="Tormet G.D."/>
            <person name="Marcon J."/>
            <person name="Samborsky M."/>
            <person name="Araujo W.L."/>
            <person name="de Azevedo J.L."/>
        </authorList>
    </citation>
    <scope>NUCLEOTIDE SEQUENCE [LARGE SCALE GENOMIC DNA]</scope>
    <source>
        <strain evidence="2 3">A23</strain>
    </source>
</reference>
<gene>
    <name evidence="2" type="ORF">DC60_14200</name>
</gene>
<evidence type="ECO:0000313" key="3">
    <source>
        <dbReference type="Proteomes" id="UP000027443"/>
    </source>
</evidence>
<protein>
    <submittedName>
        <fullName evidence="2">Uncharacterized protein</fullName>
    </submittedName>
</protein>
<name>A0ABR4S704_9ACTN</name>
<organism evidence="2 3">
    <name type="scientific">Streptomyces wadayamensis</name>
    <dbReference type="NCBI Taxonomy" id="141454"/>
    <lineage>
        <taxon>Bacteria</taxon>
        <taxon>Bacillati</taxon>
        <taxon>Actinomycetota</taxon>
        <taxon>Actinomycetes</taxon>
        <taxon>Kitasatosporales</taxon>
        <taxon>Streptomycetaceae</taxon>
        <taxon>Streptomyces</taxon>
    </lineage>
</organism>
<comment type="caution">
    <text evidence="2">The sequence shown here is derived from an EMBL/GenBank/DDBJ whole genome shotgun (WGS) entry which is preliminary data.</text>
</comment>
<accession>A0ABR4S704</accession>
<dbReference type="Proteomes" id="UP000027443">
    <property type="component" value="Unassembled WGS sequence"/>
</dbReference>
<proteinExistence type="predicted"/>
<keyword evidence="3" id="KW-1185">Reference proteome</keyword>
<feature type="region of interest" description="Disordered" evidence="1">
    <location>
        <begin position="58"/>
        <end position="101"/>
    </location>
</feature>